<evidence type="ECO:0000256" key="11">
    <source>
        <dbReference type="ARBA" id="ARBA00023136"/>
    </source>
</evidence>
<evidence type="ECO:0000256" key="2">
    <source>
        <dbReference type="ARBA" id="ARBA00003842"/>
    </source>
</evidence>
<evidence type="ECO:0000313" key="17">
    <source>
        <dbReference type="EMBL" id="KAG9232743.1"/>
    </source>
</evidence>
<accession>A0A9P7YGT6</accession>
<evidence type="ECO:0000256" key="9">
    <source>
        <dbReference type="ARBA" id="ARBA00022989"/>
    </source>
</evidence>
<dbReference type="InterPro" id="IPR003953">
    <property type="entry name" value="FAD-dep_OxRdtase_2_FAD-bd"/>
</dbReference>
<evidence type="ECO:0000256" key="6">
    <source>
        <dbReference type="ARBA" id="ARBA00022630"/>
    </source>
</evidence>
<protein>
    <recommendedName>
        <fullName evidence="5 12">Long-chain-alcohol oxidase</fullName>
        <ecNumber evidence="5 12">1.1.3.20</ecNumber>
    </recommendedName>
</protein>
<feature type="domain" description="FAD-dependent oxidoreductase 2 FAD-binding" evidence="15">
    <location>
        <begin position="222"/>
        <end position="255"/>
    </location>
</feature>
<keyword evidence="10 12" id="KW-0560">Oxidoreductase</keyword>
<dbReference type="GO" id="GO:0046577">
    <property type="term" value="F:long-chain-alcohol oxidase activity"/>
    <property type="evidence" value="ECO:0007669"/>
    <property type="project" value="UniProtKB-EC"/>
</dbReference>
<dbReference type="PIRSF" id="PIRSF028937">
    <property type="entry name" value="Lg_Ch_AO"/>
    <property type="match status" value="1"/>
</dbReference>
<name>A0A9P7YGT6_9HELO</name>
<comment type="caution">
    <text evidence="17">The sequence shown here is derived from an EMBL/GenBank/DDBJ whole genome shotgun (WGS) entry which is preliminary data.</text>
</comment>
<dbReference type="GO" id="GO:0050660">
    <property type="term" value="F:flavin adenine dinucleotide binding"/>
    <property type="evidence" value="ECO:0007669"/>
    <property type="project" value="InterPro"/>
</dbReference>
<keyword evidence="9" id="KW-1133">Transmembrane helix</keyword>
<evidence type="ECO:0000313" key="18">
    <source>
        <dbReference type="Proteomes" id="UP000824998"/>
    </source>
</evidence>
<evidence type="ECO:0000256" key="5">
    <source>
        <dbReference type="ARBA" id="ARBA00013125"/>
    </source>
</evidence>
<proteinExistence type="inferred from homology"/>
<evidence type="ECO:0000256" key="10">
    <source>
        <dbReference type="ARBA" id="ARBA00023002"/>
    </source>
</evidence>
<evidence type="ECO:0000256" key="8">
    <source>
        <dbReference type="ARBA" id="ARBA00022827"/>
    </source>
</evidence>
<dbReference type="EMBL" id="MU251532">
    <property type="protein sequence ID" value="KAG9232743.1"/>
    <property type="molecule type" value="Genomic_DNA"/>
</dbReference>
<evidence type="ECO:0000256" key="4">
    <source>
        <dbReference type="ARBA" id="ARBA00010790"/>
    </source>
</evidence>
<comment type="catalytic activity">
    <reaction evidence="1 12">
        <text>a long-chain primary fatty alcohol + O2 = a long-chain fatty aldehyde + H2O2</text>
        <dbReference type="Rhea" id="RHEA:22756"/>
        <dbReference type="ChEBI" id="CHEBI:15379"/>
        <dbReference type="ChEBI" id="CHEBI:16240"/>
        <dbReference type="ChEBI" id="CHEBI:17176"/>
        <dbReference type="ChEBI" id="CHEBI:77396"/>
        <dbReference type="EC" id="1.1.3.20"/>
    </reaction>
</comment>
<dbReference type="SUPFAM" id="SSF51905">
    <property type="entry name" value="FAD/NAD(P)-binding domain"/>
    <property type="match status" value="1"/>
</dbReference>
<evidence type="ECO:0000259" key="16">
    <source>
        <dbReference type="Pfam" id="PF05199"/>
    </source>
</evidence>
<comment type="subcellular location">
    <subcellularLocation>
        <location evidence="3">Membrane</location>
    </subcellularLocation>
</comment>
<evidence type="ECO:0000256" key="1">
    <source>
        <dbReference type="ARBA" id="ARBA00000920"/>
    </source>
</evidence>
<keyword evidence="18" id="KW-1185">Reference proteome</keyword>
<dbReference type="Proteomes" id="UP000824998">
    <property type="component" value="Unassembled WGS sequence"/>
</dbReference>
<comment type="function">
    <text evidence="2">Long-chain fatty alcohol oxidase involved in the omega-oxidation pathway of lipid degradation.</text>
</comment>
<gene>
    <name evidence="17" type="ORF">BJ875DRAFT_380032</name>
</gene>
<dbReference type="InterPro" id="IPR036188">
    <property type="entry name" value="FAD/NAD-bd_sf"/>
</dbReference>
<keyword evidence="8" id="KW-0274">FAD</keyword>
<comment type="similarity">
    <text evidence="4 12">Belongs to the GMC oxidoreductase family.</text>
</comment>
<evidence type="ECO:0000256" key="12">
    <source>
        <dbReference type="PIRNR" id="PIRNR028937"/>
    </source>
</evidence>
<evidence type="ECO:0000259" key="15">
    <source>
        <dbReference type="Pfam" id="PF00890"/>
    </source>
</evidence>
<dbReference type="InterPro" id="IPR000172">
    <property type="entry name" value="GMC_OxRdtase_N"/>
</dbReference>
<dbReference type="Pfam" id="PF05199">
    <property type="entry name" value="GMC_oxred_C"/>
    <property type="match status" value="1"/>
</dbReference>
<dbReference type="OrthoDB" id="269227at2759"/>
<dbReference type="InterPro" id="IPR012400">
    <property type="entry name" value="Long_Oxdase"/>
</dbReference>
<reference evidence="17" key="1">
    <citation type="journal article" date="2021" name="IMA Fungus">
        <title>Genomic characterization of three marine fungi, including Emericellopsis atlantica sp. nov. with signatures of a generalist lifestyle and marine biomass degradation.</title>
        <authorList>
            <person name="Hagestad O.C."/>
            <person name="Hou L."/>
            <person name="Andersen J.H."/>
            <person name="Hansen E.H."/>
            <person name="Altermark B."/>
            <person name="Li C."/>
            <person name="Kuhnert E."/>
            <person name="Cox R.J."/>
            <person name="Crous P.W."/>
            <person name="Spatafora J.W."/>
            <person name="Lail K."/>
            <person name="Amirebrahimi M."/>
            <person name="Lipzen A."/>
            <person name="Pangilinan J."/>
            <person name="Andreopoulos W."/>
            <person name="Hayes R.D."/>
            <person name="Ng V."/>
            <person name="Grigoriev I.V."/>
            <person name="Jackson S.A."/>
            <person name="Sutton T.D.S."/>
            <person name="Dobson A.D.W."/>
            <person name="Rama T."/>
        </authorList>
    </citation>
    <scope>NUCLEOTIDE SEQUENCE</scope>
    <source>
        <strain evidence="17">TRa018bII</strain>
    </source>
</reference>
<sequence length="751" mass="81952">MAAKVEAVAAALPVPTDTSQEPFTETQWVTLLAIMDTIIQSVQRDTSDKQTGAHMEVTEKDYQSLVESLKETTVEKFGNDVYESYLGEKATGNVQFEQSLKRVFGQLVPEASRKGLAVVLSALNTRVGSLLLTGYTVPIHDQPMPIRETILLGWRDSYLPTLNLVYKQMTILGKNFWLKTSPGYRSLIGMLKALEHKVEGEVFKYDFLQFSSGDVPEIIETDVVIVGSGCGGGVSAKNLAEAGNKVLVVEKGYHFTPDQLPMSEDAGLFQLFESGAAITSDEGAINVVAGTSWGGGGTINWSASLQPQHFVRKEWSQQRGLKFFESAEFQSCLDLVCDRMGVSADHIRHNHANRNILEGSRRLGYHAMAVPQNTGGKEHYCGHCTLGCASNEKQGPAVSWLPDAVRAGAKMVEGFKVDRVIFDETDSSKAIGVKGTWTSKNSKGGVDGPVTDCVVREVIVKAKKVVLSSGTLWSPLILMNSGLKNWQIGRNLYLHPASMVAAVYKDDVKPWEGGILTSVCSSFENLDGQGHGAKLEPTVMLPSMFLVGMPWTSGISFKANALKIRRMNGFISLGRDRDPGRVYPDPTSGKPRVTYTPSAFDRANIMEGLIGLCKICYVSGATEIRPFIQGLRPFIRCQAVSATSESDDLDPGVTDPLFGEWLEEFKRIGNKPPYASFTSAHQMGTCRMSTHERDGVVDEKGRVWGTQNLYVSDASVFPSASGVNPMITNMAISDWISRGIAREMKGVSVEA</sequence>
<dbReference type="AlphaFoldDB" id="A0A9P7YGT6"/>
<keyword evidence="6" id="KW-0285">Flavoprotein</keyword>
<evidence type="ECO:0000256" key="3">
    <source>
        <dbReference type="ARBA" id="ARBA00004370"/>
    </source>
</evidence>
<dbReference type="EC" id="1.1.3.20" evidence="5 12"/>
<evidence type="ECO:0000256" key="7">
    <source>
        <dbReference type="ARBA" id="ARBA00022692"/>
    </source>
</evidence>
<keyword evidence="7" id="KW-0812">Transmembrane</keyword>
<feature type="domain" description="Glucose-methanol-choline oxidoreductase N-terminal" evidence="14">
    <location>
        <begin position="270"/>
        <end position="497"/>
    </location>
</feature>
<dbReference type="GO" id="GO:0016020">
    <property type="term" value="C:membrane"/>
    <property type="evidence" value="ECO:0007669"/>
    <property type="project" value="UniProtKB-SubCell"/>
</dbReference>
<dbReference type="InterPro" id="IPR007867">
    <property type="entry name" value="GMC_OxRtase_C"/>
</dbReference>
<evidence type="ECO:0000259" key="14">
    <source>
        <dbReference type="Pfam" id="PF00732"/>
    </source>
</evidence>
<dbReference type="Gene3D" id="3.50.50.60">
    <property type="entry name" value="FAD/NAD(P)-binding domain"/>
    <property type="match status" value="2"/>
</dbReference>
<evidence type="ECO:0000256" key="13">
    <source>
        <dbReference type="PIRSR" id="PIRSR028937-1"/>
    </source>
</evidence>
<dbReference type="Pfam" id="PF00890">
    <property type="entry name" value="FAD_binding_2"/>
    <property type="match status" value="1"/>
</dbReference>
<dbReference type="PANTHER" id="PTHR46056">
    <property type="entry name" value="LONG-CHAIN-ALCOHOL OXIDASE"/>
    <property type="match status" value="1"/>
</dbReference>
<dbReference type="PANTHER" id="PTHR46056:SF12">
    <property type="entry name" value="LONG-CHAIN-ALCOHOL OXIDASE"/>
    <property type="match status" value="1"/>
</dbReference>
<dbReference type="Pfam" id="PF00732">
    <property type="entry name" value="GMC_oxred_N"/>
    <property type="match status" value="1"/>
</dbReference>
<feature type="active site" description="Proton acceptor" evidence="13">
    <location>
        <position position="681"/>
    </location>
</feature>
<organism evidence="17 18">
    <name type="scientific">Amylocarpus encephaloides</name>
    <dbReference type="NCBI Taxonomy" id="45428"/>
    <lineage>
        <taxon>Eukaryota</taxon>
        <taxon>Fungi</taxon>
        <taxon>Dikarya</taxon>
        <taxon>Ascomycota</taxon>
        <taxon>Pezizomycotina</taxon>
        <taxon>Leotiomycetes</taxon>
        <taxon>Helotiales</taxon>
        <taxon>Helotiales incertae sedis</taxon>
        <taxon>Amylocarpus</taxon>
    </lineage>
</organism>
<feature type="domain" description="Glucose-methanol-choline oxidoreductase C-terminal" evidence="16">
    <location>
        <begin position="590"/>
        <end position="732"/>
    </location>
</feature>
<keyword evidence="11" id="KW-0472">Membrane</keyword>